<reference evidence="3 4" key="1">
    <citation type="journal article" date="2016" name="Nat. Commun.">
        <title>Thousands of microbial genomes shed light on interconnected biogeochemical processes in an aquifer system.</title>
        <authorList>
            <person name="Anantharaman K."/>
            <person name="Brown C.T."/>
            <person name="Hug L.A."/>
            <person name="Sharon I."/>
            <person name="Castelle C.J."/>
            <person name="Probst A.J."/>
            <person name="Thomas B.C."/>
            <person name="Singh A."/>
            <person name="Wilkins M.J."/>
            <person name="Karaoz U."/>
            <person name="Brodie E.L."/>
            <person name="Williams K.H."/>
            <person name="Hubbard S.S."/>
            <person name="Banfield J.F."/>
        </authorList>
    </citation>
    <scope>NUCLEOTIDE SEQUENCE [LARGE SCALE GENOMIC DNA]</scope>
</reference>
<comment type="caution">
    <text evidence="3">The sequence shown here is derived from an EMBL/GenBank/DDBJ whole genome shotgun (WGS) entry which is preliminary data.</text>
</comment>
<feature type="transmembrane region" description="Helical" evidence="2">
    <location>
        <begin position="30"/>
        <end position="48"/>
    </location>
</feature>
<accession>A0A1F7TKP8</accession>
<dbReference type="PANTHER" id="PTHR37938">
    <property type="entry name" value="BLL0215 PROTEIN"/>
    <property type="match status" value="1"/>
</dbReference>
<feature type="compositionally biased region" description="Basic and acidic residues" evidence="1">
    <location>
        <begin position="188"/>
        <end position="201"/>
    </location>
</feature>
<gene>
    <name evidence="3" type="ORF">A2856_02675</name>
</gene>
<feature type="region of interest" description="Disordered" evidence="1">
    <location>
        <begin position="185"/>
        <end position="213"/>
    </location>
</feature>
<evidence type="ECO:0008006" key="5">
    <source>
        <dbReference type="Google" id="ProtNLM"/>
    </source>
</evidence>
<proteinExistence type="predicted"/>
<name>A0A1F7TKP8_9BACT</name>
<protein>
    <recommendedName>
        <fullName evidence="5">DUF304 domain-containing protein</fullName>
    </recommendedName>
</protein>
<dbReference type="Proteomes" id="UP000177885">
    <property type="component" value="Unassembled WGS sequence"/>
</dbReference>
<dbReference type="STRING" id="1802385.A2856_02675"/>
<evidence type="ECO:0000256" key="1">
    <source>
        <dbReference type="SAM" id="MobiDB-lite"/>
    </source>
</evidence>
<keyword evidence="2" id="KW-1133">Transmembrane helix</keyword>
<evidence type="ECO:0000256" key="2">
    <source>
        <dbReference type="SAM" id="Phobius"/>
    </source>
</evidence>
<organism evidence="3 4">
    <name type="scientific">Candidatus Uhrbacteria bacterium RIFCSPHIGHO2_01_FULL_63_20</name>
    <dbReference type="NCBI Taxonomy" id="1802385"/>
    <lineage>
        <taxon>Bacteria</taxon>
        <taxon>Candidatus Uhriibacteriota</taxon>
    </lineage>
</organism>
<dbReference type="EMBL" id="MGDT01000007">
    <property type="protein sequence ID" value="OGL66566.1"/>
    <property type="molecule type" value="Genomic_DNA"/>
</dbReference>
<dbReference type="PANTHER" id="PTHR37938:SF1">
    <property type="entry name" value="BLL0215 PROTEIN"/>
    <property type="match status" value="1"/>
</dbReference>
<feature type="transmembrane region" description="Helical" evidence="2">
    <location>
        <begin position="54"/>
        <end position="73"/>
    </location>
</feature>
<sequence>MNLEKIIQLRPEEEILLAVRQVVLPHLPKFFLLSVWFLLPFFLLFPLFRLGGSGVVLFFALLIPAIALTWRAYRRWSDTMLVITDRRVIDIERRGLFDTEVCEAAYGDIDEVTFRIKGLVPTLCRYGDVEVKIAGAAADIEFKRCDRPGKVHDLIADLRRASRDPDSDPRERRIRRLARTVSMDEIEGMERADERRTRQEAAEEFFTDEPGKG</sequence>
<keyword evidence="2" id="KW-0472">Membrane</keyword>
<keyword evidence="2" id="KW-0812">Transmembrane</keyword>
<evidence type="ECO:0000313" key="4">
    <source>
        <dbReference type="Proteomes" id="UP000177885"/>
    </source>
</evidence>
<dbReference type="AlphaFoldDB" id="A0A1F7TKP8"/>
<evidence type="ECO:0000313" key="3">
    <source>
        <dbReference type="EMBL" id="OGL66566.1"/>
    </source>
</evidence>